<dbReference type="Proteomes" id="UP001150062">
    <property type="component" value="Unassembled WGS sequence"/>
</dbReference>
<comment type="caution">
    <text evidence="2">The sequence shown here is derived from an EMBL/GenBank/DDBJ whole genome shotgun (WGS) entry which is preliminary data.</text>
</comment>
<feature type="region of interest" description="Disordered" evidence="1">
    <location>
        <begin position="52"/>
        <end position="75"/>
    </location>
</feature>
<evidence type="ECO:0000313" key="3">
    <source>
        <dbReference type="Proteomes" id="UP001150062"/>
    </source>
</evidence>
<evidence type="ECO:0000256" key="1">
    <source>
        <dbReference type="SAM" id="MobiDB-lite"/>
    </source>
</evidence>
<name>A0ABQ8YIC2_9EUKA</name>
<protein>
    <submittedName>
        <fullName evidence="2">Uncharacterized protein</fullName>
    </submittedName>
</protein>
<organism evidence="2 3">
    <name type="scientific">Anaeramoeba flamelloides</name>
    <dbReference type="NCBI Taxonomy" id="1746091"/>
    <lineage>
        <taxon>Eukaryota</taxon>
        <taxon>Metamonada</taxon>
        <taxon>Anaeramoebidae</taxon>
        <taxon>Anaeramoeba</taxon>
    </lineage>
</organism>
<evidence type="ECO:0000313" key="2">
    <source>
        <dbReference type="EMBL" id="KAJ6244386.1"/>
    </source>
</evidence>
<sequence length="698" mass="82014">MSKSKQKYEEILQESPEISETYLPLMCGCKLLNKFLDENLRISENKFKYNLTKTTRPVRKRKNSKSRRGNKQKPKIKVKLNKGMKKEKKFKAEKEMIDKFFQKQDLMFLFDKAENEEHETGSYQIKNRNKNRAGKGTDRAKGNEGDYNYNLYGDEKIAEFESNYLEIEANIDESKYLKTDFISLWEKHKKRSLSFEFEIFFLVNYVEGWKKNNFLELQNDLILRKIANNYNKIVLRSYVEANLNLIFSIAKFEFLIGYKKEKKESFQQGIIMLEKKNMFKVLIRKNQSDDLLNVSNYKRNLSLSPLETNGSSFPTSSLTKSRVSVSNSLTDDIKTLSKSKRNSNSSSSSSNSSNNNNNNNNSKHHNDGNISDGSIMTSRHLKKSHILNSSYNSENETHYTKKKEDLKNIRLKKYNNINNPNYDLGDQKEHDKFKMKTNRRINPQNKSEEIFLRNPLYDSTLEEIMNLKITSKIIVTISKTDPTLIILEFIKENKILKINCLSPHQKRVFLLTLLLFYRNKNTKNTIGYNPESNSDSLENIDFSILPKPIEPTQEFNILLLKTSNVPEDKTERDKTLRRMYFGPGINFLLYIIVKKKFPLQPGFMKIRKQMLIIGHQSKILFRIPLNDKIQIKKDQKNVRILKINLDSESEKKYCNLLTLSEKQRALIIDVLALFLKMKIVKKPRRKLSGNFFRSRKKY</sequence>
<reference evidence="2" key="1">
    <citation type="submission" date="2022-08" db="EMBL/GenBank/DDBJ databases">
        <title>Novel sulfate-reducing endosymbionts in the free-living metamonad Anaeramoeba.</title>
        <authorList>
            <person name="Jerlstrom-Hultqvist J."/>
            <person name="Cepicka I."/>
            <person name="Gallot-Lavallee L."/>
            <person name="Salas-Leiva D."/>
            <person name="Curtis B.A."/>
            <person name="Zahonova K."/>
            <person name="Pipaliya S."/>
            <person name="Dacks J."/>
            <person name="Roger A.J."/>
        </authorList>
    </citation>
    <scope>NUCLEOTIDE SEQUENCE</scope>
    <source>
        <strain evidence="2">Schooner1</strain>
    </source>
</reference>
<gene>
    <name evidence="2" type="ORF">M0813_02351</name>
</gene>
<feature type="compositionally biased region" description="Low complexity" evidence="1">
    <location>
        <begin position="342"/>
        <end position="361"/>
    </location>
</feature>
<feature type="region of interest" description="Disordered" evidence="1">
    <location>
        <begin position="332"/>
        <end position="375"/>
    </location>
</feature>
<feature type="compositionally biased region" description="Basic residues" evidence="1">
    <location>
        <begin position="56"/>
        <end position="75"/>
    </location>
</feature>
<dbReference type="EMBL" id="JAOAOG010000164">
    <property type="protein sequence ID" value="KAJ6244386.1"/>
    <property type="molecule type" value="Genomic_DNA"/>
</dbReference>
<proteinExistence type="predicted"/>
<keyword evidence="3" id="KW-1185">Reference proteome</keyword>
<accession>A0ABQ8YIC2</accession>